<dbReference type="EMBL" id="JABCRI010000018">
    <property type="protein sequence ID" value="KAF8390481.1"/>
    <property type="molecule type" value="Genomic_DNA"/>
</dbReference>
<accession>A0A835D575</accession>
<keyword evidence="3" id="KW-1185">Reference proteome</keyword>
<organism evidence="2 3">
    <name type="scientific">Tetracentron sinense</name>
    <name type="common">Spur-leaf</name>
    <dbReference type="NCBI Taxonomy" id="13715"/>
    <lineage>
        <taxon>Eukaryota</taxon>
        <taxon>Viridiplantae</taxon>
        <taxon>Streptophyta</taxon>
        <taxon>Embryophyta</taxon>
        <taxon>Tracheophyta</taxon>
        <taxon>Spermatophyta</taxon>
        <taxon>Magnoliopsida</taxon>
        <taxon>Trochodendrales</taxon>
        <taxon>Trochodendraceae</taxon>
        <taxon>Tetracentron</taxon>
    </lineage>
</organism>
<evidence type="ECO:0000259" key="1">
    <source>
        <dbReference type="Pfam" id="PF24818"/>
    </source>
</evidence>
<comment type="caution">
    <text evidence="2">The sequence shown here is derived from an EMBL/GenBank/DDBJ whole genome shotgun (WGS) entry which is preliminary data.</text>
</comment>
<dbReference type="InterPro" id="IPR057939">
    <property type="entry name" value="TRF2_HOY1_PH"/>
</dbReference>
<proteinExistence type="predicted"/>
<sequence>MVSQNPTQNQIGTLIVSELDFPPNVEPEITAVYSSGFNSDASTTSMAFLGTQGRNILPIKLEIDEKRDLICQQLKLLASNQQYVYINVPENSSPLGLTLRKTPSFLDLVETKLYRSSFICSGSGKRKRTDVDTSAEQINSKKKASNFSASLLRIGSWERISRYEGELVAKCYYAKRKFVWEVLHSGLKNKIEVLWSDIASLKATCNDNEPQILEIELLQPPLFFQETNPQPRKHSLWKATVDFTAGQASIFRRHFLQFPQGTLQKHYAKLLQLDNRLSLLSKNPFPTFVSPFFGIENFGNPNPNPNDKKLFVLEGQCSNPLKEALKLGTSDNYSEQFHGFTLSRTVDPRKYSNLDQAAACSETTSSGVTSGCLGHGTSVSIGNAFPRVSVHPFTPDFGTTSISENCNSMERGTDEVTTVGYNPGVSDLYLGKFNSSSMNTNSTSDWKSNCLIPEIQTIQNPIGLSDNVGCKIEKDGYFTSGLSYCGEEGGNLYTEIYGNCAKFLLSTSDTMPFLEDQVTLDEVSEVLEWTPWM</sequence>
<dbReference type="AlphaFoldDB" id="A0A835D575"/>
<dbReference type="Proteomes" id="UP000655225">
    <property type="component" value="Unassembled WGS sequence"/>
</dbReference>
<protein>
    <recommendedName>
        <fullName evidence="1">TRF2/HOY1 PH-like domain-containing protein</fullName>
    </recommendedName>
</protein>
<dbReference type="OrthoDB" id="6159439at2759"/>
<gene>
    <name evidence="2" type="ORF">HHK36_025007</name>
</gene>
<evidence type="ECO:0000313" key="3">
    <source>
        <dbReference type="Proteomes" id="UP000655225"/>
    </source>
</evidence>
<reference evidence="2 3" key="1">
    <citation type="submission" date="2020-04" db="EMBL/GenBank/DDBJ databases">
        <title>Plant Genome Project.</title>
        <authorList>
            <person name="Zhang R.-G."/>
        </authorList>
    </citation>
    <scope>NUCLEOTIDE SEQUENCE [LARGE SCALE GENOMIC DNA]</scope>
    <source>
        <strain evidence="2">YNK0</strain>
        <tissue evidence="2">Leaf</tissue>
    </source>
</reference>
<feature type="domain" description="TRF2/HOY1 PH-like" evidence="1">
    <location>
        <begin position="146"/>
        <end position="264"/>
    </location>
</feature>
<dbReference type="Pfam" id="PF24818">
    <property type="entry name" value="PH_TRF2_HOY1"/>
    <property type="match status" value="1"/>
</dbReference>
<dbReference type="PANTHER" id="PTHR33494:SF5">
    <property type="entry name" value="F10A16.6 PROTEIN"/>
    <property type="match status" value="1"/>
</dbReference>
<evidence type="ECO:0000313" key="2">
    <source>
        <dbReference type="EMBL" id="KAF8390481.1"/>
    </source>
</evidence>
<dbReference type="OMA" id="KIEVMWS"/>
<name>A0A835D575_TETSI</name>
<dbReference type="PANTHER" id="PTHR33494">
    <property type="entry name" value="OS02G0793800 PROTEIN"/>
    <property type="match status" value="1"/>
</dbReference>